<dbReference type="InterPro" id="IPR036390">
    <property type="entry name" value="WH_DNA-bd_sf"/>
</dbReference>
<keyword evidence="2" id="KW-0238">DNA-binding</keyword>
<keyword evidence="1" id="KW-0805">Transcription regulation</keyword>
<evidence type="ECO:0000259" key="4">
    <source>
        <dbReference type="SMART" id="SM00418"/>
    </source>
</evidence>
<dbReference type="GO" id="GO:0003677">
    <property type="term" value="F:DNA binding"/>
    <property type="evidence" value="ECO:0007669"/>
    <property type="project" value="UniProtKB-KW"/>
</dbReference>
<dbReference type="Gene3D" id="1.10.10.10">
    <property type="entry name" value="Winged helix-like DNA-binding domain superfamily/Winged helix DNA-binding domain"/>
    <property type="match status" value="1"/>
</dbReference>
<evidence type="ECO:0000313" key="6">
    <source>
        <dbReference type="Proteomes" id="UP000225548"/>
    </source>
</evidence>
<evidence type="ECO:0000313" key="5">
    <source>
        <dbReference type="EMBL" id="PFG35257.1"/>
    </source>
</evidence>
<evidence type="ECO:0000256" key="2">
    <source>
        <dbReference type="ARBA" id="ARBA00023125"/>
    </source>
</evidence>
<organism evidence="5 6">
    <name type="scientific">Sanguibacter antarcticus</name>
    <dbReference type="NCBI Taxonomy" id="372484"/>
    <lineage>
        <taxon>Bacteria</taxon>
        <taxon>Bacillati</taxon>
        <taxon>Actinomycetota</taxon>
        <taxon>Actinomycetes</taxon>
        <taxon>Micrococcales</taxon>
        <taxon>Sanguibacteraceae</taxon>
        <taxon>Sanguibacter</taxon>
    </lineage>
</organism>
<proteinExistence type="predicted"/>
<gene>
    <name evidence="5" type="ORF">ATL42_3199</name>
</gene>
<dbReference type="PANTHER" id="PTHR43132">
    <property type="entry name" value="ARSENICAL RESISTANCE OPERON REPRESSOR ARSR-RELATED"/>
    <property type="match status" value="1"/>
</dbReference>
<protein>
    <submittedName>
        <fullName evidence="5">Helix-turn-helix protein</fullName>
    </submittedName>
</protein>
<dbReference type="InterPro" id="IPR011991">
    <property type="entry name" value="ArsR-like_HTH"/>
</dbReference>
<evidence type="ECO:0000256" key="3">
    <source>
        <dbReference type="ARBA" id="ARBA00023163"/>
    </source>
</evidence>
<evidence type="ECO:0000256" key="1">
    <source>
        <dbReference type="ARBA" id="ARBA00023015"/>
    </source>
</evidence>
<dbReference type="InterPro" id="IPR051011">
    <property type="entry name" value="Metal_resp_trans_reg"/>
</dbReference>
<dbReference type="Proteomes" id="UP000225548">
    <property type="component" value="Unassembled WGS sequence"/>
</dbReference>
<dbReference type="SUPFAM" id="SSF46785">
    <property type="entry name" value="Winged helix' DNA-binding domain"/>
    <property type="match status" value="1"/>
</dbReference>
<dbReference type="CDD" id="cd00090">
    <property type="entry name" value="HTH_ARSR"/>
    <property type="match status" value="1"/>
</dbReference>
<comment type="caution">
    <text evidence="5">The sequence shown here is derived from an EMBL/GenBank/DDBJ whole genome shotgun (WGS) entry which is preliminary data.</text>
</comment>
<dbReference type="GO" id="GO:0003700">
    <property type="term" value="F:DNA-binding transcription factor activity"/>
    <property type="evidence" value="ECO:0007669"/>
    <property type="project" value="InterPro"/>
</dbReference>
<accession>A0A2A9E872</accession>
<reference evidence="5 6" key="1">
    <citation type="submission" date="2017-10" db="EMBL/GenBank/DDBJ databases">
        <title>Sequencing the genomes of 1000 actinobacteria strains.</title>
        <authorList>
            <person name="Klenk H.-P."/>
        </authorList>
    </citation>
    <scope>NUCLEOTIDE SEQUENCE [LARGE SCALE GENOMIC DNA]</scope>
    <source>
        <strain evidence="5 6">DSM 18966</strain>
    </source>
</reference>
<feature type="domain" description="HTH arsR-type" evidence="4">
    <location>
        <begin position="20"/>
        <end position="120"/>
    </location>
</feature>
<dbReference type="AlphaFoldDB" id="A0A2A9E872"/>
<dbReference type="PANTHER" id="PTHR43132:SF2">
    <property type="entry name" value="ARSENICAL RESISTANCE OPERON REPRESSOR ARSR-RELATED"/>
    <property type="match status" value="1"/>
</dbReference>
<dbReference type="InterPro" id="IPR036388">
    <property type="entry name" value="WH-like_DNA-bd_sf"/>
</dbReference>
<dbReference type="SMART" id="SM00418">
    <property type="entry name" value="HTH_ARSR"/>
    <property type="match status" value="1"/>
</dbReference>
<dbReference type="OrthoDB" id="7945987at2"/>
<dbReference type="EMBL" id="PDJG01000001">
    <property type="protein sequence ID" value="PFG35257.1"/>
    <property type="molecule type" value="Genomic_DNA"/>
</dbReference>
<keyword evidence="3" id="KW-0804">Transcription</keyword>
<dbReference type="Pfam" id="PF12840">
    <property type="entry name" value="HTH_20"/>
    <property type="match status" value="1"/>
</dbReference>
<keyword evidence="6" id="KW-1185">Reference proteome</keyword>
<sequence>MLGDMTENRSVRTLRPDDTAALRALAHPARLAILGELRTNGPATVGTLAHALTIAPGSASYHLTVLAEHGFVGETDDRPPGRPVDKRSRWWRATDRTTSWEPSDVATTPEAAAAARELEASILGVYHDRALAALDRRPALDPAWQRTHLLADDNLPLTVTEAAELRAELEALVGRWSARALDRPRSSEPTMPVTLIVQTFPDPTSAP</sequence>
<name>A0A2A9E872_9MICO</name>
<dbReference type="InterPro" id="IPR001845">
    <property type="entry name" value="HTH_ArsR_DNA-bd_dom"/>
</dbReference>